<protein>
    <recommendedName>
        <fullName evidence="4">Reverse transcriptase domain-containing protein</fullName>
    </recommendedName>
</protein>
<organism evidence="3">
    <name type="scientific">Tanacetum cinerariifolium</name>
    <name type="common">Dalmatian daisy</name>
    <name type="synonym">Chrysanthemum cinerariifolium</name>
    <dbReference type="NCBI Taxonomy" id="118510"/>
    <lineage>
        <taxon>Eukaryota</taxon>
        <taxon>Viridiplantae</taxon>
        <taxon>Streptophyta</taxon>
        <taxon>Embryophyta</taxon>
        <taxon>Tracheophyta</taxon>
        <taxon>Spermatophyta</taxon>
        <taxon>Magnoliopsida</taxon>
        <taxon>eudicotyledons</taxon>
        <taxon>Gunneridae</taxon>
        <taxon>Pentapetalae</taxon>
        <taxon>asterids</taxon>
        <taxon>campanulids</taxon>
        <taxon>Asterales</taxon>
        <taxon>Asteraceae</taxon>
        <taxon>Asteroideae</taxon>
        <taxon>Anthemideae</taxon>
        <taxon>Anthemidinae</taxon>
        <taxon>Tanacetum</taxon>
    </lineage>
</organism>
<evidence type="ECO:0008006" key="4">
    <source>
        <dbReference type="Google" id="ProtNLM"/>
    </source>
</evidence>
<evidence type="ECO:0000256" key="2">
    <source>
        <dbReference type="SAM" id="MobiDB-lite"/>
    </source>
</evidence>
<gene>
    <name evidence="3" type="ORF">Tci_039631</name>
</gene>
<dbReference type="AlphaFoldDB" id="A0A6L2M0U6"/>
<accession>A0A6L2M0U6</accession>
<feature type="coiled-coil region" evidence="1">
    <location>
        <begin position="174"/>
        <end position="201"/>
    </location>
</feature>
<dbReference type="EMBL" id="BKCJ010005606">
    <property type="protein sequence ID" value="GEU67653.1"/>
    <property type="molecule type" value="Genomic_DNA"/>
</dbReference>
<comment type="caution">
    <text evidence="3">The sequence shown here is derived from an EMBL/GenBank/DDBJ whole genome shotgun (WGS) entry which is preliminary data.</text>
</comment>
<evidence type="ECO:0000313" key="3">
    <source>
        <dbReference type="EMBL" id="GEU67653.1"/>
    </source>
</evidence>
<evidence type="ECO:0000256" key="1">
    <source>
        <dbReference type="SAM" id="Coils"/>
    </source>
</evidence>
<proteinExistence type="predicted"/>
<feature type="region of interest" description="Disordered" evidence="2">
    <location>
        <begin position="251"/>
        <end position="282"/>
    </location>
</feature>
<name>A0A6L2M0U6_TANCI</name>
<feature type="region of interest" description="Disordered" evidence="2">
    <location>
        <begin position="78"/>
        <end position="118"/>
    </location>
</feature>
<keyword evidence="1" id="KW-0175">Coiled coil</keyword>
<feature type="compositionally biased region" description="Basic and acidic residues" evidence="2">
    <location>
        <begin position="109"/>
        <end position="118"/>
    </location>
</feature>
<reference evidence="3" key="1">
    <citation type="journal article" date="2019" name="Sci. Rep.">
        <title>Draft genome of Tanacetum cinerariifolium, the natural source of mosquito coil.</title>
        <authorList>
            <person name="Yamashiro T."/>
            <person name="Shiraishi A."/>
            <person name="Satake H."/>
            <person name="Nakayama K."/>
        </authorList>
    </citation>
    <scope>NUCLEOTIDE SEQUENCE</scope>
</reference>
<sequence>MNEEVFQAKGDLMKSIQTFLETFNCIPFEEKPQILFQAWEKKFAIQYSKPENPNELFQKLLEDLKELAEYKNSQSRDRPIFLNDDENHSVQNKESLENSSDEIAVSNSNEEKEGPSQEFDIRKLIREECCAKVSEEQKQNMEDTMLELVKIFYDDDFEDIEYVEAPLSNLEIVSVEEENVVHQAENDVNQEEEEVDLEDISQIQDVEQEADLFLASDNSIPPGIENVTNDSEGDNCFLEELFIDDSILSHESSDSNFEDNPSIPRPPPELPNAETDEGEEIPVVMNDKDKFDEDYYFFMIDKVFSFLSAKSEDTIFDPGISA</sequence>